<dbReference type="AlphaFoldDB" id="A0A0K2GJG1"/>
<proteinExistence type="predicted"/>
<dbReference type="Proteomes" id="UP000069205">
    <property type="component" value="Chromosome"/>
</dbReference>
<evidence type="ECO:0000256" key="1">
    <source>
        <dbReference type="SAM" id="MobiDB-lite"/>
    </source>
</evidence>
<evidence type="ECO:0000313" key="2">
    <source>
        <dbReference type="EMBL" id="ALA61088.1"/>
    </source>
</evidence>
<dbReference type="EMBL" id="CP011801">
    <property type="protein sequence ID" value="ALA61088.1"/>
    <property type="molecule type" value="Genomic_DNA"/>
</dbReference>
<sequence>MGLVAVAFLTCAACAADRTDWIQPGKTTRSEVVQRYGEADMVQASQDGEIATYRPPLTRTPPPPMEIPVVRAAPFGVARTEMEPVNPWLGVRDVAAGTERPPDGLRIEYDTRGIVRDVQR</sequence>
<dbReference type="KEGG" id="nmv:NITMOv2_4719"/>
<dbReference type="STRING" id="42253.NITMOv2_4719"/>
<reference evidence="2 3" key="1">
    <citation type="journal article" date="2015" name="Proc. Natl. Acad. Sci. U.S.A.">
        <title>Expanded metabolic versatility of ubiquitous nitrite-oxidizing bacteria from the genus Nitrospira.</title>
        <authorList>
            <person name="Koch H."/>
            <person name="Lucker S."/>
            <person name="Albertsen M."/>
            <person name="Kitzinger K."/>
            <person name="Herbold C."/>
            <person name="Spieck E."/>
            <person name="Nielsen P.H."/>
            <person name="Wagner M."/>
            <person name="Daims H."/>
        </authorList>
    </citation>
    <scope>NUCLEOTIDE SEQUENCE [LARGE SCALE GENOMIC DNA]</scope>
    <source>
        <strain evidence="2 3">NSP M-1</strain>
    </source>
</reference>
<accession>A0A0K2GJG1</accession>
<organism evidence="2 3">
    <name type="scientific">Nitrospira moscoviensis</name>
    <dbReference type="NCBI Taxonomy" id="42253"/>
    <lineage>
        <taxon>Bacteria</taxon>
        <taxon>Pseudomonadati</taxon>
        <taxon>Nitrospirota</taxon>
        <taxon>Nitrospiria</taxon>
        <taxon>Nitrospirales</taxon>
        <taxon>Nitrospiraceae</taxon>
        <taxon>Nitrospira</taxon>
    </lineage>
</organism>
<dbReference type="PATRIC" id="fig|42253.5.peg.4652"/>
<feature type="region of interest" description="Disordered" evidence="1">
    <location>
        <begin position="44"/>
        <end position="65"/>
    </location>
</feature>
<keyword evidence="3" id="KW-1185">Reference proteome</keyword>
<evidence type="ECO:0000313" key="3">
    <source>
        <dbReference type="Proteomes" id="UP000069205"/>
    </source>
</evidence>
<protein>
    <submittedName>
        <fullName evidence="2">Uncharacterized protein</fullName>
    </submittedName>
</protein>
<name>A0A0K2GJG1_NITMO</name>
<gene>
    <name evidence="2" type="ORF">NITMOv2_4719</name>
</gene>